<keyword evidence="6 9" id="KW-0238">DNA-binding</keyword>
<dbReference type="EMBL" id="JBBPCO010000001">
    <property type="protein sequence ID" value="MEK8088390.1"/>
    <property type="molecule type" value="Genomic_DNA"/>
</dbReference>
<dbReference type="InterPro" id="IPR010998">
    <property type="entry name" value="Integrase_recombinase_N"/>
</dbReference>
<evidence type="ECO:0000256" key="4">
    <source>
        <dbReference type="ARBA" id="ARBA00022829"/>
    </source>
</evidence>
<dbReference type="PROSITE" id="PS51898">
    <property type="entry name" value="TYR_RECOMBINASE"/>
    <property type="match status" value="1"/>
</dbReference>
<evidence type="ECO:0000256" key="7">
    <source>
        <dbReference type="ARBA" id="ARBA00023172"/>
    </source>
</evidence>
<dbReference type="PANTHER" id="PTHR30349:SF77">
    <property type="entry name" value="TYROSINE RECOMBINASE XERC"/>
    <property type="match status" value="1"/>
</dbReference>
<protein>
    <submittedName>
        <fullName evidence="12">Tyrosine-type recombinase/integrase</fullName>
    </submittedName>
</protein>
<evidence type="ECO:0000256" key="6">
    <source>
        <dbReference type="ARBA" id="ARBA00023125"/>
    </source>
</evidence>
<dbReference type="PANTHER" id="PTHR30349">
    <property type="entry name" value="PHAGE INTEGRASE-RELATED"/>
    <property type="match status" value="1"/>
</dbReference>
<comment type="caution">
    <text evidence="12">The sequence shown here is derived from an EMBL/GenBank/DDBJ whole genome shotgun (WGS) entry which is preliminary data.</text>
</comment>
<keyword evidence="8" id="KW-0131">Cell cycle</keyword>
<dbReference type="RefSeq" id="WP_341369454.1">
    <property type="nucleotide sequence ID" value="NZ_JBBPCO010000001.1"/>
</dbReference>
<dbReference type="PROSITE" id="PS51900">
    <property type="entry name" value="CB"/>
    <property type="match status" value="1"/>
</dbReference>
<keyword evidence="7" id="KW-0233">DNA recombination</keyword>
<dbReference type="Proteomes" id="UP001446205">
    <property type="component" value="Unassembled WGS sequence"/>
</dbReference>
<feature type="domain" description="Core-binding (CB)" evidence="11">
    <location>
        <begin position="39"/>
        <end position="144"/>
    </location>
</feature>
<sequence length="390" mass="44562">MATFIPLSPMEHLQLADASLDGSQGSNRAPLAQLQIAARTDLEAVRSFLDEYSGSPGTQRIYTKECERLLLWALAERRKPLSSLNRQDFEAYLEFLGDPQPAERWCGPRRDRHARDWKPFVGPLSESARITALAALNSMMSYLVDAGYLGGNPLGLIRQRRRKAAQASMPDLKVERFLDEEMWEALNAVVEALPRDDSSEQDHYERARFIAAMLMMLAPRAGELETHGMNSFREVRGRWWWYVLGKGQKAARVPVPDDMLAALRRYRLHLGLSPMPSPTEDTPLLLSLKGRRPITARRLNQILKDLFAAAAVRLEATAPHKAEKLRKASAHWGRHTSITAKVDSGIERRYVQKDARHEDARTTSLYVHEDDERWHDEAQKHRLNWRSNKE</sequence>
<name>A0ABU9D4A0_9PROT</name>
<dbReference type="Gene3D" id="1.10.150.130">
    <property type="match status" value="1"/>
</dbReference>
<dbReference type="Gene3D" id="1.10.443.10">
    <property type="entry name" value="Intergrase catalytic core"/>
    <property type="match status" value="1"/>
</dbReference>
<dbReference type="InterPro" id="IPR013762">
    <property type="entry name" value="Integrase-like_cat_sf"/>
</dbReference>
<evidence type="ECO:0000256" key="9">
    <source>
        <dbReference type="PROSITE-ProRule" id="PRU01248"/>
    </source>
</evidence>
<dbReference type="InterPro" id="IPR002104">
    <property type="entry name" value="Integrase_catalytic"/>
</dbReference>
<keyword evidence="5" id="KW-0229">DNA integration</keyword>
<comment type="subcellular location">
    <subcellularLocation>
        <location evidence="1">Cytoplasm</location>
    </subcellularLocation>
</comment>
<keyword evidence="3" id="KW-0132">Cell division</keyword>
<proteinExistence type="predicted"/>
<evidence type="ECO:0000256" key="8">
    <source>
        <dbReference type="ARBA" id="ARBA00023306"/>
    </source>
</evidence>
<keyword evidence="4" id="KW-0159">Chromosome partition</keyword>
<dbReference type="Pfam" id="PF00589">
    <property type="entry name" value="Phage_integrase"/>
    <property type="match status" value="1"/>
</dbReference>
<evidence type="ECO:0000313" key="13">
    <source>
        <dbReference type="Proteomes" id="UP001446205"/>
    </source>
</evidence>
<dbReference type="InterPro" id="IPR050090">
    <property type="entry name" value="Tyrosine_recombinase_XerCD"/>
</dbReference>
<evidence type="ECO:0000313" key="12">
    <source>
        <dbReference type="EMBL" id="MEK8088390.1"/>
    </source>
</evidence>
<evidence type="ECO:0000256" key="1">
    <source>
        <dbReference type="ARBA" id="ARBA00004496"/>
    </source>
</evidence>
<keyword evidence="2" id="KW-0963">Cytoplasm</keyword>
<dbReference type="InterPro" id="IPR044068">
    <property type="entry name" value="CB"/>
</dbReference>
<evidence type="ECO:0000256" key="5">
    <source>
        <dbReference type="ARBA" id="ARBA00022908"/>
    </source>
</evidence>
<reference evidence="12 13" key="1">
    <citation type="submission" date="2024-04" db="EMBL/GenBank/DDBJ databases">
        <authorList>
            <person name="Abashina T."/>
            <person name="Shaikin A."/>
        </authorList>
    </citation>
    <scope>NUCLEOTIDE SEQUENCE [LARGE SCALE GENOMIC DNA]</scope>
    <source>
        <strain evidence="12 13">AAFK</strain>
    </source>
</reference>
<dbReference type="SUPFAM" id="SSF56349">
    <property type="entry name" value="DNA breaking-rejoining enzymes"/>
    <property type="match status" value="1"/>
</dbReference>
<gene>
    <name evidence="12" type="ORF">WOB96_01305</name>
</gene>
<evidence type="ECO:0000259" key="10">
    <source>
        <dbReference type="PROSITE" id="PS51898"/>
    </source>
</evidence>
<evidence type="ECO:0000259" key="11">
    <source>
        <dbReference type="PROSITE" id="PS51900"/>
    </source>
</evidence>
<keyword evidence="13" id="KW-1185">Reference proteome</keyword>
<dbReference type="InterPro" id="IPR011010">
    <property type="entry name" value="DNA_brk_join_enz"/>
</dbReference>
<organism evidence="12 13">
    <name type="scientific">Thermithiobacillus plumbiphilus</name>
    <dbReference type="NCBI Taxonomy" id="1729899"/>
    <lineage>
        <taxon>Bacteria</taxon>
        <taxon>Pseudomonadati</taxon>
        <taxon>Pseudomonadota</taxon>
        <taxon>Acidithiobacillia</taxon>
        <taxon>Acidithiobacillales</taxon>
        <taxon>Thermithiobacillaceae</taxon>
        <taxon>Thermithiobacillus</taxon>
    </lineage>
</organism>
<feature type="domain" description="Tyr recombinase" evidence="10">
    <location>
        <begin position="173"/>
        <end position="379"/>
    </location>
</feature>
<evidence type="ECO:0000256" key="3">
    <source>
        <dbReference type="ARBA" id="ARBA00022618"/>
    </source>
</evidence>
<evidence type="ECO:0000256" key="2">
    <source>
        <dbReference type="ARBA" id="ARBA00022490"/>
    </source>
</evidence>
<accession>A0ABU9D4A0</accession>